<dbReference type="EMBL" id="HACG01049388">
    <property type="protein sequence ID" value="CEK96253.1"/>
    <property type="molecule type" value="Transcribed_RNA"/>
</dbReference>
<name>A0A0B7BTD2_9EUPU</name>
<sequence length="143" mass="16822">MEKAANIQPLEDRRRRKVILQTERIKRMPHHPLHEKMAARTKNRLKRTSLNHKAKEIGKSYLELLNHNSIPEELLFVHWEPDSVTLNFSTSIPKLLSKDAEPNLVKKATTMEHLHYMFPEDRWIGNGDNHEFGSKIVHYAPRC</sequence>
<protein>
    <submittedName>
        <fullName evidence="1">Uncharacterized protein</fullName>
    </submittedName>
</protein>
<gene>
    <name evidence="1" type="primary">ORF211179</name>
</gene>
<evidence type="ECO:0000313" key="1">
    <source>
        <dbReference type="EMBL" id="CEK96253.1"/>
    </source>
</evidence>
<organism evidence="1">
    <name type="scientific">Arion vulgaris</name>
    <dbReference type="NCBI Taxonomy" id="1028688"/>
    <lineage>
        <taxon>Eukaryota</taxon>
        <taxon>Metazoa</taxon>
        <taxon>Spiralia</taxon>
        <taxon>Lophotrochozoa</taxon>
        <taxon>Mollusca</taxon>
        <taxon>Gastropoda</taxon>
        <taxon>Heterobranchia</taxon>
        <taxon>Euthyneura</taxon>
        <taxon>Panpulmonata</taxon>
        <taxon>Eupulmonata</taxon>
        <taxon>Stylommatophora</taxon>
        <taxon>Helicina</taxon>
        <taxon>Arionoidea</taxon>
        <taxon>Arionidae</taxon>
        <taxon>Arion</taxon>
    </lineage>
</organism>
<dbReference type="AlphaFoldDB" id="A0A0B7BTD2"/>
<reference evidence="1" key="1">
    <citation type="submission" date="2014-12" db="EMBL/GenBank/DDBJ databases">
        <title>Insight into the proteome of Arion vulgaris.</title>
        <authorList>
            <person name="Aradska J."/>
            <person name="Bulat T."/>
            <person name="Smidak R."/>
            <person name="Sarate P."/>
            <person name="Gangsoo J."/>
            <person name="Sialana F."/>
            <person name="Bilban M."/>
            <person name="Lubec G."/>
        </authorList>
    </citation>
    <scope>NUCLEOTIDE SEQUENCE</scope>
    <source>
        <tissue evidence="1">Skin</tissue>
    </source>
</reference>
<proteinExistence type="predicted"/>
<accession>A0A0B7BTD2</accession>